<organism evidence="8">
    <name type="scientific">Absidia glauca</name>
    <name type="common">Pin mould</name>
    <dbReference type="NCBI Taxonomy" id="4829"/>
    <lineage>
        <taxon>Eukaryota</taxon>
        <taxon>Fungi</taxon>
        <taxon>Fungi incertae sedis</taxon>
        <taxon>Mucoromycota</taxon>
        <taxon>Mucoromycotina</taxon>
        <taxon>Mucoromycetes</taxon>
        <taxon>Mucorales</taxon>
        <taxon>Cunninghamellaceae</taxon>
        <taxon>Absidia</taxon>
    </lineage>
</organism>
<evidence type="ECO:0000256" key="1">
    <source>
        <dbReference type="ARBA" id="ARBA00004141"/>
    </source>
</evidence>
<dbReference type="InterPro" id="IPR011701">
    <property type="entry name" value="MFS"/>
</dbReference>
<accession>A0A163MQI8</accession>
<dbReference type="InterPro" id="IPR020846">
    <property type="entry name" value="MFS_dom"/>
</dbReference>
<evidence type="ECO:0000256" key="4">
    <source>
        <dbReference type="ARBA" id="ARBA00022989"/>
    </source>
</evidence>
<keyword evidence="2" id="KW-0813">Transport</keyword>
<dbReference type="Proteomes" id="UP000078561">
    <property type="component" value="Unassembled WGS sequence"/>
</dbReference>
<feature type="transmembrane region" description="Helical" evidence="6">
    <location>
        <begin position="36"/>
        <end position="58"/>
    </location>
</feature>
<evidence type="ECO:0000313" key="9">
    <source>
        <dbReference type="Proteomes" id="UP000078561"/>
    </source>
</evidence>
<dbReference type="OMA" id="MCGFWSS"/>
<dbReference type="FunFam" id="1.20.1250.20:FF:000172">
    <property type="entry name" value="MFS multidrug resistance transporter"/>
    <property type="match status" value="1"/>
</dbReference>
<dbReference type="STRING" id="4829.A0A163MQI8"/>
<dbReference type="PROSITE" id="PS50850">
    <property type="entry name" value="MFS"/>
    <property type="match status" value="1"/>
</dbReference>
<dbReference type="SUPFAM" id="SSF103473">
    <property type="entry name" value="MFS general substrate transporter"/>
    <property type="match status" value="1"/>
</dbReference>
<feature type="transmembrane region" description="Helical" evidence="6">
    <location>
        <begin position="211"/>
        <end position="231"/>
    </location>
</feature>
<dbReference type="PANTHER" id="PTHR23502:SF51">
    <property type="entry name" value="QUINIDINE RESISTANCE PROTEIN 1-RELATED"/>
    <property type="match status" value="1"/>
</dbReference>
<sequence length="464" mass="50777">MEKSSSTVAKVGGIDSDGSSSPLVIEPYCIFTKTKVFTIIFIVSISGMMSPLSANIYFPALNNIQKDLDITAQQVNLTVTAYMIFQGLSPAFWGSLADLWGRRPVYPITMLIYCVSCIGLALTQSYGVLLFLRMVQAFGSSSLIAIGAGVVGDIATPSERGGYYGIYTMGHLLGKRKAKIWIRLLIFLCVAGPVIGPIIGGLVTGTIGWRWIFWILLIMATVMLILLILFVPETLRSLVGNGSGYANPTPSQWFHRHKSLLSSPPAPPQVPPTRSRFLQCPNFFAPFVYLLQMDVLVALVYGGLLYSCQYAYLVSATRLLNDHYGLTTTQIGLSFIPQGVCSVIGSHIIGKFLNWSFAKAVQRYEENHQAAIVDRTQIPLDFPIYHARLRVTGPCFLAAQCITVAYGWLFHVNAPLAVPIIFQCIMAFGMAASMAGTQTLMVDLFPRHGASITASYNLIRCILG</sequence>
<dbReference type="Gene3D" id="1.20.1250.20">
    <property type="entry name" value="MFS general substrate transporter like domains"/>
    <property type="match status" value="1"/>
</dbReference>
<keyword evidence="4 6" id="KW-1133">Transmembrane helix</keyword>
<dbReference type="Pfam" id="PF07690">
    <property type="entry name" value="MFS_1"/>
    <property type="match status" value="2"/>
</dbReference>
<dbReference type="OrthoDB" id="440553at2759"/>
<keyword evidence="5 6" id="KW-0472">Membrane</keyword>
<reference evidence="8" key="1">
    <citation type="submission" date="2016-04" db="EMBL/GenBank/DDBJ databases">
        <authorList>
            <person name="Evans L.H."/>
            <person name="Alamgir A."/>
            <person name="Owens N."/>
            <person name="Weber N.D."/>
            <person name="Virtaneva K."/>
            <person name="Barbian K."/>
            <person name="Babar A."/>
            <person name="Rosenke K."/>
        </authorList>
    </citation>
    <scope>NUCLEOTIDE SEQUENCE [LARGE SCALE GENOMIC DNA]</scope>
    <source>
        <strain evidence="8">CBS 101.48</strain>
    </source>
</reference>
<evidence type="ECO:0000256" key="2">
    <source>
        <dbReference type="ARBA" id="ARBA00022448"/>
    </source>
</evidence>
<dbReference type="InParanoid" id="A0A163MQI8"/>
<evidence type="ECO:0000256" key="6">
    <source>
        <dbReference type="SAM" id="Phobius"/>
    </source>
</evidence>
<feature type="transmembrane region" description="Helical" evidence="6">
    <location>
        <begin position="416"/>
        <end position="437"/>
    </location>
</feature>
<evidence type="ECO:0000313" key="8">
    <source>
        <dbReference type="EMBL" id="SAM07581.1"/>
    </source>
</evidence>
<dbReference type="GO" id="GO:0005886">
    <property type="term" value="C:plasma membrane"/>
    <property type="evidence" value="ECO:0007669"/>
    <property type="project" value="TreeGrafter"/>
</dbReference>
<proteinExistence type="predicted"/>
<evidence type="ECO:0000259" key="7">
    <source>
        <dbReference type="PROSITE" id="PS50850"/>
    </source>
</evidence>
<dbReference type="InterPro" id="IPR036259">
    <property type="entry name" value="MFS_trans_sf"/>
</dbReference>
<keyword evidence="3 6" id="KW-0812">Transmembrane</keyword>
<comment type="subcellular location">
    <subcellularLocation>
        <location evidence="1">Membrane</location>
        <topology evidence="1">Multi-pass membrane protein</topology>
    </subcellularLocation>
</comment>
<dbReference type="AlphaFoldDB" id="A0A163MQI8"/>
<gene>
    <name evidence="8" type="primary">ABSGL_13224.1 scaffold 13659</name>
</gene>
<protein>
    <recommendedName>
        <fullName evidence="7">Major facilitator superfamily (MFS) profile domain-containing protein</fullName>
    </recommendedName>
</protein>
<feature type="domain" description="Major facilitator superfamily (MFS) profile" evidence="7">
    <location>
        <begin position="39"/>
        <end position="464"/>
    </location>
</feature>
<keyword evidence="9" id="KW-1185">Reference proteome</keyword>
<feature type="transmembrane region" description="Helical" evidence="6">
    <location>
        <begin position="180"/>
        <end position="199"/>
    </location>
</feature>
<feature type="transmembrane region" description="Helical" evidence="6">
    <location>
        <begin position="108"/>
        <end position="132"/>
    </location>
</feature>
<name>A0A163MQI8_ABSGL</name>
<evidence type="ECO:0000256" key="5">
    <source>
        <dbReference type="ARBA" id="ARBA00023136"/>
    </source>
</evidence>
<dbReference type="PANTHER" id="PTHR23502">
    <property type="entry name" value="MAJOR FACILITATOR SUPERFAMILY"/>
    <property type="match status" value="1"/>
</dbReference>
<dbReference type="EMBL" id="LT554760">
    <property type="protein sequence ID" value="SAM07581.1"/>
    <property type="molecule type" value="Genomic_DNA"/>
</dbReference>
<feature type="transmembrane region" description="Helical" evidence="6">
    <location>
        <begin position="283"/>
        <end position="304"/>
    </location>
</feature>
<dbReference type="GO" id="GO:0022857">
    <property type="term" value="F:transmembrane transporter activity"/>
    <property type="evidence" value="ECO:0007669"/>
    <property type="project" value="InterPro"/>
</dbReference>
<evidence type="ECO:0000256" key="3">
    <source>
        <dbReference type="ARBA" id="ARBA00022692"/>
    </source>
</evidence>